<dbReference type="GO" id="GO:0008688">
    <property type="term" value="F:3-(3-hydroxyphenyl)propionate hydroxylase activity"/>
    <property type="evidence" value="ECO:0007669"/>
    <property type="project" value="TreeGrafter"/>
</dbReference>
<dbReference type="SUPFAM" id="SSF51905">
    <property type="entry name" value="FAD/NAD(P)-binding domain"/>
    <property type="match status" value="1"/>
</dbReference>
<evidence type="ECO:0000256" key="1">
    <source>
        <dbReference type="ARBA" id="ARBA00023002"/>
    </source>
</evidence>
<organism evidence="3 4">
    <name type="scientific">Nonomuraea solani</name>
    <dbReference type="NCBI Taxonomy" id="1144553"/>
    <lineage>
        <taxon>Bacteria</taxon>
        <taxon>Bacillati</taxon>
        <taxon>Actinomycetota</taxon>
        <taxon>Actinomycetes</taxon>
        <taxon>Streptosporangiales</taxon>
        <taxon>Streptosporangiaceae</taxon>
        <taxon>Nonomuraea</taxon>
    </lineage>
</organism>
<protein>
    <submittedName>
        <fullName evidence="3">3-(3-hydroxy-phenyl)propionate hydroxylase</fullName>
    </submittedName>
</protein>
<evidence type="ECO:0000313" key="4">
    <source>
        <dbReference type="Proteomes" id="UP000236732"/>
    </source>
</evidence>
<dbReference type="GO" id="GO:0071949">
    <property type="term" value="F:FAD binding"/>
    <property type="evidence" value="ECO:0007669"/>
    <property type="project" value="InterPro"/>
</dbReference>
<dbReference type="GO" id="GO:0019622">
    <property type="term" value="P:3-(3-hydroxy)phenylpropionate catabolic process"/>
    <property type="evidence" value="ECO:0007669"/>
    <property type="project" value="TreeGrafter"/>
</dbReference>
<dbReference type="PANTHER" id="PTHR43476:SF3">
    <property type="entry name" value="FAD-BINDING MONOOXYGENASE"/>
    <property type="match status" value="1"/>
</dbReference>
<dbReference type="InterPro" id="IPR036188">
    <property type="entry name" value="FAD/NAD-bd_sf"/>
</dbReference>
<dbReference type="AlphaFoldDB" id="A0A1H6ESM4"/>
<dbReference type="InterPro" id="IPR002938">
    <property type="entry name" value="FAD-bd"/>
</dbReference>
<evidence type="ECO:0000259" key="2">
    <source>
        <dbReference type="Pfam" id="PF01494"/>
    </source>
</evidence>
<dbReference type="Gene3D" id="3.50.50.60">
    <property type="entry name" value="FAD/NAD(P)-binding domain"/>
    <property type="match status" value="1"/>
</dbReference>
<keyword evidence="4" id="KW-1185">Reference proteome</keyword>
<proteinExistence type="predicted"/>
<dbReference type="PANTHER" id="PTHR43476">
    <property type="entry name" value="3-(3-HYDROXY-PHENYL)PROPIONATE/3-HYDROXYCINNAMIC ACID HYDROXYLASE"/>
    <property type="match status" value="1"/>
</dbReference>
<dbReference type="NCBIfam" id="NF004829">
    <property type="entry name" value="PRK06183.1-3"/>
    <property type="match status" value="1"/>
</dbReference>
<dbReference type="PRINTS" id="PR00420">
    <property type="entry name" value="RNGMNOXGNASE"/>
</dbReference>
<sequence>MTPAKTDTEALDVIVIGGGPTGLTAATLLGRRDLRVAVVERHHDVYPLPRAVHLDDEVYRILHELGIGHEFATRTRPASGLRLLDRHHRELATFTRERATATGLPQANMFDQPDLERLMRDNLTSLPTVKLLGGHELLHLHTGRATSVTVHIRRPDGAEASLRAPYVIGCDGANSTVRHRLGLTSDDLGFDQRWLIADIRCDLDLDTWDGVHQVCDPHRAGTYMRIGPNRYRWEFQLLNDETSADFEDIPALRRLIGPWVRTIPDERLTMIKCTEYTFRARIARQWRANRVFLAGDAAHVTPPFIGQGMCAGLRDAHNLAWKIAAALRGHAKPGLLDSYEAERKPHATAMIKRAKAMGQVMTGGGHLATLARHRLVPKLARSRLLSRILLDSRTPPLKPGPRIQRHTPHTVRGTLLPLVHLPGPHDEPILIDQVLGDRTMIVALPHVDLATVPDALPSTWLTIDPEGNKGERLLARWLRDAGVGWVQVDPDRVISAAGPAGMH</sequence>
<dbReference type="Gene3D" id="3.30.70.2450">
    <property type="match status" value="1"/>
</dbReference>
<dbReference type="EMBL" id="FNVT01000018">
    <property type="protein sequence ID" value="SEH00858.1"/>
    <property type="molecule type" value="Genomic_DNA"/>
</dbReference>
<name>A0A1H6ESM4_9ACTN</name>
<gene>
    <name evidence="3" type="ORF">SAMN05444920_11847</name>
</gene>
<dbReference type="RefSeq" id="WP_268808803.1">
    <property type="nucleotide sequence ID" value="NZ_FNVT01000018.1"/>
</dbReference>
<reference evidence="3 4" key="1">
    <citation type="submission" date="2016-10" db="EMBL/GenBank/DDBJ databases">
        <authorList>
            <person name="de Groot N.N."/>
        </authorList>
    </citation>
    <scope>NUCLEOTIDE SEQUENCE [LARGE SCALE GENOMIC DNA]</scope>
    <source>
        <strain evidence="3 4">CGMCC 4.7037</strain>
    </source>
</reference>
<dbReference type="InterPro" id="IPR050631">
    <property type="entry name" value="PheA/TfdB_FAD_monoxygenase"/>
</dbReference>
<feature type="domain" description="FAD-binding" evidence="2">
    <location>
        <begin position="11"/>
        <end position="354"/>
    </location>
</feature>
<dbReference type="Pfam" id="PF01494">
    <property type="entry name" value="FAD_binding_3"/>
    <property type="match status" value="1"/>
</dbReference>
<keyword evidence="1" id="KW-0560">Oxidoreductase</keyword>
<evidence type="ECO:0000313" key="3">
    <source>
        <dbReference type="EMBL" id="SEH00858.1"/>
    </source>
</evidence>
<accession>A0A1H6ESM4</accession>
<dbReference type="Proteomes" id="UP000236732">
    <property type="component" value="Unassembled WGS sequence"/>
</dbReference>